<dbReference type="GO" id="GO:0005634">
    <property type="term" value="C:nucleus"/>
    <property type="evidence" value="ECO:0007669"/>
    <property type="project" value="UniProtKB-SubCell"/>
</dbReference>
<dbReference type="PANTHER" id="PTHR13164:SF3">
    <property type="entry name" value="CALCYCLIN-BINDING PROTEIN"/>
    <property type="match status" value="1"/>
</dbReference>
<name>A0AAW1KI84_POPJA</name>
<dbReference type="Proteomes" id="UP001458880">
    <property type="component" value="Unassembled WGS sequence"/>
</dbReference>
<feature type="domain" description="CS" evidence="13">
    <location>
        <begin position="70"/>
        <end position="163"/>
    </location>
</feature>
<dbReference type="GO" id="GO:0044548">
    <property type="term" value="F:S100 protein binding"/>
    <property type="evidence" value="ECO:0007669"/>
    <property type="project" value="InterPro"/>
</dbReference>
<dbReference type="PANTHER" id="PTHR13164">
    <property type="entry name" value="CALICYLIN BINDING PROTEIN"/>
    <property type="match status" value="1"/>
</dbReference>
<protein>
    <recommendedName>
        <fullName evidence="3">Calcyclin-binding protein</fullName>
    </recommendedName>
</protein>
<keyword evidence="15" id="KW-1185">Reference proteome</keyword>
<evidence type="ECO:0000256" key="11">
    <source>
        <dbReference type="SAM" id="MobiDB-lite"/>
    </source>
</evidence>
<dbReference type="FunFam" id="2.60.40.790:FF:000006">
    <property type="entry name" value="calcyclin-binding protein-like"/>
    <property type="match status" value="1"/>
</dbReference>
<evidence type="ECO:0000256" key="9">
    <source>
        <dbReference type="ARBA" id="ARBA00025145"/>
    </source>
</evidence>
<dbReference type="Pfam" id="PF04969">
    <property type="entry name" value="CS"/>
    <property type="match status" value="1"/>
</dbReference>
<feature type="region of interest" description="Disordered" evidence="11">
    <location>
        <begin position="167"/>
        <end position="190"/>
    </location>
</feature>
<keyword evidence="4" id="KW-0963">Cytoplasm</keyword>
<dbReference type="SUPFAM" id="SSF140106">
    <property type="entry name" value="Calcyclin-binding protein-like"/>
    <property type="match status" value="1"/>
</dbReference>
<keyword evidence="7" id="KW-0007">Acetylation</keyword>
<dbReference type="Pfam" id="PF09032">
    <property type="entry name" value="Siah-Interact_N"/>
    <property type="match status" value="1"/>
</dbReference>
<evidence type="ECO:0000256" key="3">
    <source>
        <dbReference type="ARBA" id="ARBA00015702"/>
    </source>
</evidence>
<dbReference type="InterPro" id="IPR052289">
    <property type="entry name" value="Calcyclin-binding_UBL-bridge"/>
</dbReference>
<dbReference type="InterPro" id="IPR037893">
    <property type="entry name" value="CS_CacyBP"/>
</dbReference>
<comment type="subcellular location">
    <subcellularLocation>
        <location evidence="2">Cytoplasm</location>
    </subcellularLocation>
    <subcellularLocation>
        <location evidence="1">Nucleus</location>
    </subcellularLocation>
</comment>
<dbReference type="GO" id="GO:0015631">
    <property type="term" value="F:tubulin binding"/>
    <property type="evidence" value="ECO:0007669"/>
    <property type="project" value="InterPro"/>
</dbReference>
<dbReference type="Gene3D" id="4.10.860.10">
    <property type="entry name" value="UVR domain"/>
    <property type="match status" value="1"/>
</dbReference>
<dbReference type="SUPFAM" id="SSF49764">
    <property type="entry name" value="HSP20-like chaperones"/>
    <property type="match status" value="1"/>
</dbReference>
<dbReference type="PROSITE" id="PS51203">
    <property type="entry name" value="CS"/>
    <property type="match status" value="1"/>
</dbReference>
<keyword evidence="5" id="KW-0597">Phosphoprotein</keyword>
<evidence type="ECO:0000313" key="15">
    <source>
        <dbReference type="Proteomes" id="UP001458880"/>
    </source>
</evidence>
<evidence type="ECO:0000256" key="7">
    <source>
        <dbReference type="ARBA" id="ARBA00022990"/>
    </source>
</evidence>
<evidence type="ECO:0000256" key="2">
    <source>
        <dbReference type="ARBA" id="ARBA00004496"/>
    </source>
</evidence>
<evidence type="ECO:0000256" key="6">
    <source>
        <dbReference type="ARBA" id="ARBA00022786"/>
    </source>
</evidence>
<dbReference type="InterPro" id="IPR015120">
    <property type="entry name" value="Siah-Interact_N"/>
</dbReference>
<feature type="coiled-coil region" evidence="10">
    <location>
        <begin position="1"/>
        <end position="28"/>
    </location>
</feature>
<dbReference type="InterPro" id="IPR007052">
    <property type="entry name" value="CS_dom"/>
</dbReference>
<evidence type="ECO:0000256" key="1">
    <source>
        <dbReference type="ARBA" id="ARBA00004123"/>
    </source>
</evidence>
<evidence type="ECO:0000256" key="10">
    <source>
        <dbReference type="SAM" id="Coils"/>
    </source>
</evidence>
<comment type="function">
    <text evidence="9">May be involved in calcium-dependent ubiquitination and subsequent proteasomal degradation of target proteins. Probably serves as a molecular bridge in ubiquitin E3 complexes. Participates in the ubiquitin-mediated degradation of beta-catenin (CTNNB1).</text>
</comment>
<keyword evidence="10" id="KW-0175">Coiled coil</keyword>
<feature type="compositionally biased region" description="Basic and acidic residues" evidence="11">
    <location>
        <begin position="167"/>
        <end position="184"/>
    </location>
</feature>
<evidence type="ECO:0000313" key="14">
    <source>
        <dbReference type="EMBL" id="KAK9718222.1"/>
    </source>
</evidence>
<comment type="caution">
    <text evidence="14">The sequence shown here is derived from an EMBL/GenBank/DDBJ whole genome shotgun (WGS) entry which is preliminary data.</text>
</comment>
<keyword evidence="8" id="KW-0539">Nucleus</keyword>
<dbReference type="CDD" id="cd06468">
    <property type="entry name" value="p23_CacyBP"/>
    <property type="match status" value="1"/>
</dbReference>
<proteinExistence type="predicted"/>
<sequence length="222" mass="25241">MAEKIAELKKDIAELEELQKQAVRIKVRDILSIETRKLISDLIKLEEQQKSVSAAPASLANQATNKCYLVTLNNYAWDQSNKFVKFYVTLQNVQNLPAENITCSFTSKSLELNVKGLENKDYVLKINKLLNVINPEDSTWKVKTDMVIISAAKQEQKEWSHVTEIEKRASDSKKLAPESEKSDDPSEGLLNIMKNMYQQGDDELKRTITKAWTESMSKGPAF</sequence>
<evidence type="ECO:0000256" key="5">
    <source>
        <dbReference type="ARBA" id="ARBA00022553"/>
    </source>
</evidence>
<feature type="domain" description="SGS" evidence="12">
    <location>
        <begin position="148"/>
        <end position="222"/>
    </location>
</feature>
<dbReference type="InterPro" id="IPR008978">
    <property type="entry name" value="HSP20-like_chaperone"/>
</dbReference>
<gene>
    <name evidence="14" type="ORF">QE152_g23308</name>
</gene>
<accession>A0AAW1KI84</accession>
<dbReference type="InterPro" id="IPR037201">
    <property type="entry name" value="CacyBP_N"/>
</dbReference>
<evidence type="ECO:0000259" key="13">
    <source>
        <dbReference type="PROSITE" id="PS51203"/>
    </source>
</evidence>
<dbReference type="GO" id="GO:0005737">
    <property type="term" value="C:cytoplasm"/>
    <property type="evidence" value="ECO:0007669"/>
    <property type="project" value="UniProtKB-SubCell"/>
</dbReference>
<dbReference type="EMBL" id="JASPKY010000230">
    <property type="protein sequence ID" value="KAK9718222.1"/>
    <property type="molecule type" value="Genomic_DNA"/>
</dbReference>
<dbReference type="GO" id="GO:0007507">
    <property type="term" value="P:heart development"/>
    <property type="evidence" value="ECO:0007669"/>
    <property type="project" value="TreeGrafter"/>
</dbReference>
<dbReference type="InterPro" id="IPR007699">
    <property type="entry name" value="SGS_dom"/>
</dbReference>
<organism evidence="14 15">
    <name type="scientific">Popillia japonica</name>
    <name type="common">Japanese beetle</name>
    <dbReference type="NCBI Taxonomy" id="7064"/>
    <lineage>
        <taxon>Eukaryota</taxon>
        <taxon>Metazoa</taxon>
        <taxon>Ecdysozoa</taxon>
        <taxon>Arthropoda</taxon>
        <taxon>Hexapoda</taxon>
        <taxon>Insecta</taxon>
        <taxon>Pterygota</taxon>
        <taxon>Neoptera</taxon>
        <taxon>Endopterygota</taxon>
        <taxon>Coleoptera</taxon>
        <taxon>Polyphaga</taxon>
        <taxon>Scarabaeiformia</taxon>
        <taxon>Scarabaeidae</taxon>
        <taxon>Rutelinae</taxon>
        <taxon>Popillia</taxon>
    </lineage>
</organism>
<evidence type="ECO:0000256" key="4">
    <source>
        <dbReference type="ARBA" id="ARBA00022490"/>
    </source>
</evidence>
<keyword evidence="6" id="KW-0833">Ubl conjugation pathway</keyword>
<reference evidence="14 15" key="1">
    <citation type="journal article" date="2024" name="BMC Genomics">
        <title>De novo assembly and annotation of Popillia japonica's genome with initial clues to its potential as an invasive pest.</title>
        <authorList>
            <person name="Cucini C."/>
            <person name="Boschi S."/>
            <person name="Funari R."/>
            <person name="Cardaioli E."/>
            <person name="Iannotti N."/>
            <person name="Marturano G."/>
            <person name="Paoli F."/>
            <person name="Bruttini M."/>
            <person name="Carapelli A."/>
            <person name="Frati F."/>
            <person name="Nardi F."/>
        </authorList>
    </citation>
    <scope>NUCLEOTIDE SEQUENCE [LARGE SCALE GENOMIC DNA]</scope>
    <source>
        <strain evidence="14">DMR45628</strain>
    </source>
</reference>
<dbReference type="GO" id="GO:0031625">
    <property type="term" value="F:ubiquitin protein ligase binding"/>
    <property type="evidence" value="ECO:0007669"/>
    <property type="project" value="InterPro"/>
</dbReference>
<evidence type="ECO:0000256" key="8">
    <source>
        <dbReference type="ARBA" id="ARBA00023242"/>
    </source>
</evidence>
<dbReference type="Gene3D" id="2.60.40.790">
    <property type="match status" value="1"/>
</dbReference>
<dbReference type="PROSITE" id="PS51048">
    <property type="entry name" value="SGS"/>
    <property type="match status" value="1"/>
</dbReference>
<evidence type="ECO:0000259" key="12">
    <source>
        <dbReference type="PROSITE" id="PS51048"/>
    </source>
</evidence>
<dbReference type="AlphaFoldDB" id="A0AAW1KI84"/>